<reference evidence="1 2" key="1">
    <citation type="submission" date="2024-01" db="EMBL/GenBank/DDBJ databases">
        <title>Genome assemblies of Stephania.</title>
        <authorList>
            <person name="Yang L."/>
        </authorList>
    </citation>
    <scope>NUCLEOTIDE SEQUENCE [LARGE SCALE GENOMIC DNA]</scope>
    <source>
        <strain evidence="1">JXDWG</strain>
        <tissue evidence="1">Leaf</tissue>
    </source>
</reference>
<dbReference type="Proteomes" id="UP001419268">
    <property type="component" value="Unassembled WGS sequence"/>
</dbReference>
<proteinExistence type="predicted"/>
<organism evidence="1 2">
    <name type="scientific">Stephania cephalantha</name>
    <dbReference type="NCBI Taxonomy" id="152367"/>
    <lineage>
        <taxon>Eukaryota</taxon>
        <taxon>Viridiplantae</taxon>
        <taxon>Streptophyta</taxon>
        <taxon>Embryophyta</taxon>
        <taxon>Tracheophyta</taxon>
        <taxon>Spermatophyta</taxon>
        <taxon>Magnoliopsida</taxon>
        <taxon>Ranunculales</taxon>
        <taxon>Menispermaceae</taxon>
        <taxon>Menispermoideae</taxon>
        <taxon>Cissampelideae</taxon>
        <taxon>Stephania</taxon>
    </lineage>
</organism>
<evidence type="ECO:0000313" key="1">
    <source>
        <dbReference type="EMBL" id="KAK9104837.1"/>
    </source>
</evidence>
<accession>A0AAP0F9E6</accession>
<keyword evidence="2" id="KW-1185">Reference proteome</keyword>
<evidence type="ECO:0000313" key="2">
    <source>
        <dbReference type="Proteomes" id="UP001419268"/>
    </source>
</evidence>
<name>A0AAP0F9E6_9MAGN</name>
<dbReference type="AlphaFoldDB" id="A0AAP0F9E6"/>
<comment type="caution">
    <text evidence="1">The sequence shown here is derived from an EMBL/GenBank/DDBJ whole genome shotgun (WGS) entry which is preliminary data.</text>
</comment>
<protein>
    <submittedName>
        <fullName evidence="1">Uncharacterized protein</fullName>
    </submittedName>
</protein>
<sequence>MKNGGRPQCSHCSYIGHTVENFYKKHGFPPGFKSYKKKQATTNQVELFNSTATDSTGNDQAGTQSPLRNISVLWH</sequence>
<dbReference type="EMBL" id="JBBNAG010000009">
    <property type="protein sequence ID" value="KAK9104837.1"/>
    <property type="molecule type" value="Genomic_DNA"/>
</dbReference>
<gene>
    <name evidence="1" type="ORF">Scep_021681</name>
</gene>